<feature type="domain" description="HAMP" evidence="13">
    <location>
        <begin position="368"/>
        <end position="421"/>
    </location>
</feature>
<dbReference type="Proteomes" id="UP000317716">
    <property type="component" value="Unassembled WGS sequence"/>
</dbReference>
<accession>A0A538SFB0</accession>
<evidence type="ECO:0000256" key="11">
    <source>
        <dbReference type="SAM" id="Phobius"/>
    </source>
</evidence>
<evidence type="ECO:0000259" key="13">
    <source>
        <dbReference type="PROSITE" id="PS50885"/>
    </source>
</evidence>
<dbReference type="Gene3D" id="3.30.565.10">
    <property type="entry name" value="Histidine kinase-like ATPase, C-terminal domain"/>
    <property type="match status" value="1"/>
</dbReference>
<feature type="domain" description="Histidine kinase" evidence="12">
    <location>
        <begin position="475"/>
        <end position="702"/>
    </location>
</feature>
<evidence type="ECO:0000256" key="10">
    <source>
        <dbReference type="SAM" id="MobiDB-lite"/>
    </source>
</evidence>
<dbReference type="CDD" id="cd00082">
    <property type="entry name" value="HisKA"/>
    <property type="match status" value="1"/>
</dbReference>
<dbReference type="Pfam" id="PF00512">
    <property type="entry name" value="HisKA"/>
    <property type="match status" value="1"/>
</dbReference>
<keyword evidence="11" id="KW-1133">Transmembrane helix</keyword>
<dbReference type="InterPro" id="IPR003660">
    <property type="entry name" value="HAMP_dom"/>
</dbReference>
<feature type="coiled-coil region" evidence="9">
    <location>
        <begin position="434"/>
        <end position="471"/>
    </location>
</feature>
<dbReference type="InterPro" id="IPR036890">
    <property type="entry name" value="HATPase_C_sf"/>
</dbReference>
<feature type="transmembrane region" description="Helical" evidence="11">
    <location>
        <begin position="12"/>
        <end position="32"/>
    </location>
</feature>
<dbReference type="Pfam" id="PF00672">
    <property type="entry name" value="HAMP"/>
    <property type="match status" value="1"/>
</dbReference>
<protein>
    <recommendedName>
        <fullName evidence="3">histidine kinase</fullName>
        <ecNumber evidence="3">2.7.13.3</ecNumber>
    </recommendedName>
</protein>
<name>A0A538SFB0_UNCEI</name>
<keyword evidence="6" id="KW-0418">Kinase</keyword>
<dbReference type="PANTHER" id="PTHR43711:SF1">
    <property type="entry name" value="HISTIDINE KINASE 1"/>
    <property type="match status" value="1"/>
</dbReference>
<evidence type="ECO:0000256" key="3">
    <source>
        <dbReference type="ARBA" id="ARBA00012438"/>
    </source>
</evidence>
<gene>
    <name evidence="14" type="ORF">E6K72_11775</name>
</gene>
<keyword evidence="8 11" id="KW-0472">Membrane</keyword>
<dbReference type="PROSITE" id="PS50109">
    <property type="entry name" value="HIS_KIN"/>
    <property type="match status" value="1"/>
</dbReference>
<dbReference type="CDD" id="cd06225">
    <property type="entry name" value="HAMP"/>
    <property type="match status" value="1"/>
</dbReference>
<dbReference type="GO" id="GO:0000155">
    <property type="term" value="F:phosphorelay sensor kinase activity"/>
    <property type="evidence" value="ECO:0007669"/>
    <property type="project" value="InterPro"/>
</dbReference>
<reference evidence="14 15" key="1">
    <citation type="journal article" date="2019" name="Nat. Microbiol.">
        <title>Mediterranean grassland soil C-N compound turnover is dependent on rainfall and depth, and is mediated by genomically divergent microorganisms.</title>
        <authorList>
            <person name="Diamond S."/>
            <person name="Andeer P.F."/>
            <person name="Li Z."/>
            <person name="Crits-Christoph A."/>
            <person name="Burstein D."/>
            <person name="Anantharaman K."/>
            <person name="Lane K.R."/>
            <person name="Thomas B.C."/>
            <person name="Pan C."/>
            <person name="Northen T.R."/>
            <person name="Banfield J.F."/>
        </authorList>
    </citation>
    <scope>NUCLEOTIDE SEQUENCE [LARGE SCALE GENOMIC DNA]</scope>
    <source>
        <strain evidence="14">WS_2</strain>
    </source>
</reference>
<evidence type="ECO:0000259" key="12">
    <source>
        <dbReference type="PROSITE" id="PS50109"/>
    </source>
</evidence>
<feature type="region of interest" description="Disordered" evidence="10">
    <location>
        <begin position="138"/>
        <end position="174"/>
    </location>
</feature>
<dbReference type="SMART" id="SM00304">
    <property type="entry name" value="HAMP"/>
    <property type="match status" value="1"/>
</dbReference>
<dbReference type="SMART" id="SM00388">
    <property type="entry name" value="HisKA"/>
    <property type="match status" value="1"/>
</dbReference>
<dbReference type="Gene3D" id="6.10.340.10">
    <property type="match status" value="1"/>
</dbReference>
<comment type="caution">
    <text evidence="14">The sequence shown here is derived from an EMBL/GenBank/DDBJ whole genome shotgun (WGS) entry which is preliminary data.</text>
</comment>
<proteinExistence type="predicted"/>
<evidence type="ECO:0000256" key="7">
    <source>
        <dbReference type="ARBA" id="ARBA00023012"/>
    </source>
</evidence>
<dbReference type="SMART" id="SM00387">
    <property type="entry name" value="HATPase_c"/>
    <property type="match status" value="1"/>
</dbReference>
<evidence type="ECO:0000256" key="4">
    <source>
        <dbReference type="ARBA" id="ARBA00022553"/>
    </source>
</evidence>
<dbReference type="SUPFAM" id="SSF47384">
    <property type="entry name" value="Homodimeric domain of signal transducing histidine kinase"/>
    <property type="match status" value="1"/>
</dbReference>
<dbReference type="AlphaFoldDB" id="A0A538SFB0"/>
<dbReference type="PANTHER" id="PTHR43711">
    <property type="entry name" value="TWO-COMPONENT HISTIDINE KINASE"/>
    <property type="match status" value="1"/>
</dbReference>
<dbReference type="InterPro" id="IPR003661">
    <property type="entry name" value="HisK_dim/P_dom"/>
</dbReference>
<comment type="catalytic activity">
    <reaction evidence="1">
        <text>ATP + protein L-histidine = ADP + protein N-phospho-L-histidine.</text>
        <dbReference type="EC" id="2.7.13.3"/>
    </reaction>
</comment>
<evidence type="ECO:0000256" key="9">
    <source>
        <dbReference type="SAM" id="Coils"/>
    </source>
</evidence>
<dbReference type="InterPro" id="IPR005467">
    <property type="entry name" value="His_kinase_dom"/>
</dbReference>
<dbReference type="PRINTS" id="PR00344">
    <property type="entry name" value="BCTRLSENSOR"/>
</dbReference>
<dbReference type="InterPro" id="IPR004358">
    <property type="entry name" value="Sig_transdc_His_kin-like_C"/>
</dbReference>
<evidence type="ECO:0000256" key="5">
    <source>
        <dbReference type="ARBA" id="ARBA00022679"/>
    </source>
</evidence>
<evidence type="ECO:0000256" key="2">
    <source>
        <dbReference type="ARBA" id="ARBA00004370"/>
    </source>
</evidence>
<dbReference type="SUPFAM" id="SSF158472">
    <property type="entry name" value="HAMP domain-like"/>
    <property type="match status" value="1"/>
</dbReference>
<dbReference type="InterPro" id="IPR036097">
    <property type="entry name" value="HisK_dim/P_sf"/>
</dbReference>
<dbReference type="FunFam" id="1.10.287.130:FF:000001">
    <property type="entry name" value="Two-component sensor histidine kinase"/>
    <property type="match status" value="1"/>
</dbReference>
<evidence type="ECO:0000313" key="15">
    <source>
        <dbReference type="Proteomes" id="UP000317716"/>
    </source>
</evidence>
<keyword evidence="9" id="KW-0175">Coiled coil</keyword>
<evidence type="ECO:0000256" key="6">
    <source>
        <dbReference type="ARBA" id="ARBA00022777"/>
    </source>
</evidence>
<evidence type="ECO:0000313" key="14">
    <source>
        <dbReference type="EMBL" id="TMQ50061.1"/>
    </source>
</evidence>
<comment type="subcellular location">
    <subcellularLocation>
        <location evidence="2">Membrane</location>
    </subcellularLocation>
</comment>
<keyword evidence="7" id="KW-0902">Two-component regulatory system</keyword>
<dbReference type="GO" id="GO:0016020">
    <property type="term" value="C:membrane"/>
    <property type="evidence" value="ECO:0007669"/>
    <property type="project" value="UniProtKB-SubCell"/>
</dbReference>
<dbReference type="SUPFAM" id="SSF55874">
    <property type="entry name" value="ATPase domain of HSP90 chaperone/DNA topoisomerase II/histidine kinase"/>
    <property type="match status" value="1"/>
</dbReference>
<dbReference type="PROSITE" id="PS50885">
    <property type="entry name" value="HAMP"/>
    <property type="match status" value="1"/>
</dbReference>
<dbReference type="FunFam" id="3.30.565.10:FF:000006">
    <property type="entry name" value="Sensor histidine kinase WalK"/>
    <property type="match status" value="1"/>
</dbReference>
<keyword evidence="5" id="KW-0808">Transferase</keyword>
<evidence type="ECO:0000256" key="8">
    <source>
        <dbReference type="ARBA" id="ARBA00023136"/>
    </source>
</evidence>
<keyword evidence="11" id="KW-0812">Transmembrane</keyword>
<dbReference type="Gene3D" id="1.10.287.130">
    <property type="match status" value="1"/>
</dbReference>
<dbReference type="InterPro" id="IPR003594">
    <property type="entry name" value="HATPase_dom"/>
</dbReference>
<keyword evidence="4" id="KW-0597">Phosphoprotein</keyword>
<organism evidence="14 15">
    <name type="scientific">Eiseniibacteriota bacterium</name>
    <dbReference type="NCBI Taxonomy" id="2212470"/>
    <lineage>
        <taxon>Bacteria</taxon>
        <taxon>Candidatus Eiseniibacteriota</taxon>
    </lineage>
</organism>
<evidence type="ECO:0000256" key="1">
    <source>
        <dbReference type="ARBA" id="ARBA00000085"/>
    </source>
</evidence>
<dbReference type="EMBL" id="VBOS01000426">
    <property type="protein sequence ID" value="TMQ50061.1"/>
    <property type="molecule type" value="Genomic_DNA"/>
</dbReference>
<dbReference type="InterPro" id="IPR050736">
    <property type="entry name" value="Sensor_HK_Regulatory"/>
</dbReference>
<sequence length="724" mass="78864">MKIRPRSIRAKLLLVFLGASTLPIAVLGFIFYRSSTRAVDEMVGNRAAGIARAVRAELDQRLSLRIEDRLLVANEPVQLFLARGRRPGGGVAAGALDTLGRYLDQLFEQYDEYYEELILADPGAAPLVRYERSSGAVVPGEAHPRFDPGRLTTGPGAGSGEGGPSPPHHAASPLVPEFPEIERNLFQSARDLAAGEHILRIDPPEGNRAPTVSILLPVQASGDPARRLGYLLARVRSRYLWPDDWANRRFGERGHLVILDRESGKVLYHTRPDWIGRALSQVDPDLSRAASPAAPGRVDDVARAWITGGAEGRRVAAVLESSRAPWAIVATAVPGEFAIEARQAALFNLLVAGGAILAAAVLLLFATGRLSRSIVTLTAGARRIAGGDYGGPAIRAETHDEIQALAEAFNVMSESVRRNIAMREEAAAELDALNRSLEGRVRERTRELEGLNAALNLANEQLKELDRLKSRFLATVSHEFKTPLTSIKAFAEILHDELEGLPVPDELRRFLGIIDAESDRLGRLIKNVLDLSRIESGRMVWRMADVPLCRTIEAALDGLLPALREKRLRVERDMLPGDVVVHGDADRLQEVFTNVLDNAVQASPEGQCIVIGCREEAAAKNGGPAMVRVFVRDRGHGIAPDDLERIFDRFHQVTAQGRRRKGGTGLGLAISREIAEVHGGRIWAESEPGSGSTFHITLPRATRPDAGIASFAEPPASVREPWRV</sequence>
<dbReference type="EC" id="2.7.13.3" evidence="3"/>
<dbReference type="Pfam" id="PF02518">
    <property type="entry name" value="HATPase_c"/>
    <property type="match status" value="1"/>
</dbReference>
<feature type="transmembrane region" description="Helical" evidence="11">
    <location>
        <begin position="345"/>
        <end position="366"/>
    </location>
</feature>